<proteinExistence type="predicted"/>
<feature type="domain" description="Retroviral polymerase SH3-like" evidence="1">
    <location>
        <begin position="1"/>
        <end position="38"/>
    </location>
</feature>
<name>A0A9D5BGA3_PEA</name>
<dbReference type="InterPro" id="IPR057670">
    <property type="entry name" value="SH3_retrovirus"/>
</dbReference>
<protein>
    <recommendedName>
        <fullName evidence="1">Retroviral polymerase SH3-like domain-containing protein</fullName>
    </recommendedName>
</protein>
<organism evidence="2 3">
    <name type="scientific">Pisum sativum</name>
    <name type="common">Garden pea</name>
    <name type="synonym">Lathyrus oleraceus</name>
    <dbReference type="NCBI Taxonomy" id="3888"/>
    <lineage>
        <taxon>Eukaryota</taxon>
        <taxon>Viridiplantae</taxon>
        <taxon>Streptophyta</taxon>
        <taxon>Embryophyta</taxon>
        <taxon>Tracheophyta</taxon>
        <taxon>Spermatophyta</taxon>
        <taxon>Magnoliopsida</taxon>
        <taxon>eudicotyledons</taxon>
        <taxon>Gunneridae</taxon>
        <taxon>Pentapetalae</taxon>
        <taxon>rosids</taxon>
        <taxon>fabids</taxon>
        <taxon>Fabales</taxon>
        <taxon>Fabaceae</taxon>
        <taxon>Papilionoideae</taxon>
        <taxon>50 kb inversion clade</taxon>
        <taxon>NPAAA clade</taxon>
        <taxon>Hologalegina</taxon>
        <taxon>IRL clade</taxon>
        <taxon>Fabeae</taxon>
        <taxon>Lathyrus</taxon>
    </lineage>
</organism>
<evidence type="ECO:0000313" key="3">
    <source>
        <dbReference type="Proteomes" id="UP001058974"/>
    </source>
</evidence>
<reference evidence="2 3" key="1">
    <citation type="journal article" date="2022" name="Nat. Genet.">
        <title>Improved pea reference genome and pan-genome highlight genomic features and evolutionary characteristics.</title>
        <authorList>
            <person name="Yang T."/>
            <person name="Liu R."/>
            <person name="Luo Y."/>
            <person name="Hu S."/>
            <person name="Wang D."/>
            <person name="Wang C."/>
            <person name="Pandey M.K."/>
            <person name="Ge S."/>
            <person name="Xu Q."/>
            <person name="Li N."/>
            <person name="Li G."/>
            <person name="Huang Y."/>
            <person name="Saxena R.K."/>
            <person name="Ji Y."/>
            <person name="Li M."/>
            <person name="Yan X."/>
            <person name="He Y."/>
            <person name="Liu Y."/>
            <person name="Wang X."/>
            <person name="Xiang C."/>
            <person name="Varshney R.K."/>
            <person name="Ding H."/>
            <person name="Gao S."/>
            <person name="Zong X."/>
        </authorList>
    </citation>
    <scope>NUCLEOTIDE SEQUENCE [LARGE SCALE GENOMIC DNA]</scope>
    <source>
        <strain evidence="2 3">cv. Zhongwan 6</strain>
    </source>
</reference>
<gene>
    <name evidence="2" type="ORF">KIW84_011951</name>
</gene>
<dbReference type="Pfam" id="PF25597">
    <property type="entry name" value="SH3_retrovirus"/>
    <property type="match status" value="1"/>
</dbReference>
<dbReference type="Gramene" id="Psat01G0195100-T1">
    <property type="protein sequence ID" value="KAI5443108.1"/>
    <property type="gene ID" value="KIW84_011951"/>
</dbReference>
<dbReference type="EMBL" id="JAMSHJ010000001">
    <property type="protein sequence ID" value="KAI5443108.1"/>
    <property type="molecule type" value="Genomic_DNA"/>
</dbReference>
<dbReference type="AlphaFoldDB" id="A0A9D5BGA3"/>
<comment type="caution">
    <text evidence="2">The sequence shown here is derived from an EMBL/GenBank/DDBJ whole genome shotgun (WGS) entry which is preliminary data.</text>
</comment>
<evidence type="ECO:0000313" key="2">
    <source>
        <dbReference type="EMBL" id="KAI5443108.1"/>
    </source>
</evidence>
<evidence type="ECO:0000259" key="1">
    <source>
        <dbReference type="Pfam" id="PF25597"/>
    </source>
</evidence>
<accession>A0A9D5BGA3</accession>
<sequence>MLGYSERSKGYRVYNTETKIVEESIHVRFDDKLDPEKSKLVEKFADLEITLVESDKTPEATVTQNSEEIKSPEIPKKVKSRINISEDLILGNKDEPHFRITTGWQLCKKN</sequence>
<keyword evidence="3" id="KW-1185">Reference proteome</keyword>
<dbReference type="Proteomes" id="UP001058974">
    <property type="component" value="Chromosome 1"/>
</dbReference>